<evidence type="ECO:0000313" key="7">
    <source>
        <dbReference type="EMBL" id="SDR03344.1"/>
    </source>
</evidence>
<dbReference type="InterPro" id="IPR036259">
    <property type="entry name" value="MFS_trans_sf"/>
</dbReference>
<evidence type="ECO:0000313" key="8">
    <source>
        <dbReference type="Proteomes" id="UP000217103"/>
    </source>
</evidence>
<dbReference type="Gene3D" id="1.20.1250.20">
    <property type="entry name" value="MFS general substrate transporter like domains"/>
    <property type="match status" value="2"/>
</dbReference>
<sequence length="467" mass="47595">MSSPTTRHGGAAAADAVRPEARPGIVFALVAAGVAMSNLDMFIVNVALPEIGGHYSGASLPELSWVLNAYAVVFAALMVPAGGFADRAGPRRAYLLGVTVFTAASVACAVSPDVWFLVAARVVQAAGAAALIPASLGLLLAATPPQRRVSAVRGWTAISGLAAALGPVAGGLLAQSDWRWVFLVNVPIGVVTLAAGFPLLPRPPALTDRSRPDLPGAVLLTIGVAALALGVVRSDEWGWTSPRVLGSLAVAAVLLALFAWRSARHPSPVVPPALLRLPAFGAATVANILFAVAFAAMLLSAVLWCQQVWHWSALRTGLAISPGPLMVPGLAVGAAPLARRLGAGPPAFLGCVLFATGIGWWMWRMEDGYATGMLPGMLLTGMGVGLTLPTLIGAAMSAVPPQHFSTGSAVVTMARQVGTVLGVAMLVAVLSAGEDAPGAFDAGWLGTVIVTVASALACLLLLRGRRA</sequence>
<keyword evidence="8" id="KW-1185">Reference proteome</keyword>
<feature type="transmembrane region" description="Helical" evidence="5">
    <location>
        <begin position="442"/>
        <end position="462"/>
    </location>
</feature>
<feature type="domain" description="Major facilitator superfamily (MFS) profile" evidence="6">
    <location>
        <begin position="26"/>
        <end position="466"/>
    </location>
</feature>
<organism evidence="7 8">
    <name type="scientific">Thermostaphylospora chromogena</name>
    <dbReference type="NCBI Taxonomy" id="35622"/>
    <lineage>
        <taxon>Bacteria</taxon>
        <taxon>Bacillati</taxon>
        <taxon>Actinomycetota</taxon>
        <taxon>Actinomycetes</taxon>
        <taxon>Streptosporangiales</taxon>
        <taxon>Thermomonosporaceae</taxon>
        <taxon>Thermostaphylospora</taxon>
    </lineage>
</organism>
<dbReference type="RefSeq" id="WP_242659315.1">
    <property type="nucleotide sequence ID" value="NZ_FNKK01000002.1"/>
</dbReference>
<feature type="transmembrane region" description="Helical" evidence="5">
    <location>
        <begin position="408"/>
        <end position="430"/>
    </location>
</feature>
<feature type="transmembrane region" description="Helical" evidence="5">
    <location>
        <begin position="244"/>
        <end position="260"/>
    </location>
</feature>
<keyword evidence="4 5" id="KW-0472">Membrane</keyword>
<dbReference type="Proteomes" id="UP000217103">
    <property type="component" value="Unassembled WGS sequence"/>
</dbReference>
<proteinExistence type="predicted"/>
<reference evidence="7 8" key="1">
    <citation type="submission" date="2016-10" db="EMBL/GenBank/DDBJ databases">
        <authorList>
            <person name="de Groot N.N."/>
        </authorList>
    </citation>
    <scope>NUCLEOTIDE SEQUENCE [LARGE SCALE GENOMIC DNA]</scope>
    <source>
        <strain evidence="7 8">DSM 43794</strain>
    </source>
</reference>
<dbReference type="STRING" id="35622.SAMN04489764_3128"/>
<gene>
    <name evidence="7" type="ORF">SAMN04489764_3128</name>
</gene>
<dbReference type="SUPFAM" id="SSF103473">
    <property type="entry name" value="MFS general substrate transporter"/>
    <property type="match status" value="1"/>
</dbReference>
<evidence type="ECO:0000259" key="6">
    <source>
        <dbReference type="PROSITE" id="PS50850"/>
    </source>
</evidence>
<evidence type="ECO:0000256" key="2">
    <source>
        <dbReference type="ARBA" id="ARBA00022692"/>
    </source>
</evidence>
<dbReference type="PROSITE" id="PS50850">
    <property type="entry name" value="MFS"/>
    <property type="match status" value="1"/>
</dbReference>
<evidence type="ECO:0000256" key="3">
    <source>
        <dbReference type="ARBA" id="ARBA00022989"/>
    </source>
</evidence>
<accession>A0A1H1FR02</accession>
<evidence type="ECO:0000256" key="5">
    <source>
        <dbReference type="SAM" id="Phobius"/>
    </source>
</evidence>
<dbReference type="PANTHER" id="PTHR42718:SF48">
    <property type="entry name" value="CONSERVED TWO-DOMAIN MEMBRANE PROTEIN-RELATED"/>
    <property type="match status" value="1"/>
</dbReference>
<feature type="transmembrane region" description="Helical" evidence="5">
    <location>
        <begin position="63"/>
        <end position="81"/>
    </location>
</feature>
<feature type="transmembrane region" description="Helical" evidence="5">
    <location>
        <begin position="212"/>
        <end position="232"/>
    </location>
</feature>
<protein>
    <submittedName>
        <fullName evidence="7">Drug resistance transporter, EmrB/QacA subfamily</fullName>
    </submittedName>
</protein>
<feature type="transmembrane region" description="Helical" evidence="5">
    <location>
        <begin position="375"/>
        <end position="396"/>
    </location>
</feature>
<comment type="subcellular location">
    <subcellularLocation>
        <location evidence="1">Cell membrane</location>
        <topology evidence="1">Multi-pass membrane protein</topology>
    </subcellularLocation>
</comment>
<dbReference type="CDD" id="cd17321">
    <property type="entry name" value="MFS_MMR_MDR_like"/>
    <property type="match status" value="1"/>
</dbReference>
<dbReference type="InterPro" id="IPR011701">
    <property type="entry name" value="MFS"/>
</dbReference>
<dbReference type="AlphaFoldDB" id="A0A1H1FR02"/>
<dbReference type="Pfam" id="PF07690">
    <property type="entry name" value="MFS_1"/>
    <property type="match status" value="1"/>
</dbReference>
<feature type="transmembrane region" description="Helical" evidence="5">
    <location>
        <begin position="180"/>
        <end position="200"/>
    </location>
</feature>
<evidence type="ECO:0000256" key="1">
    <source>
        <dbReference type="ARBA" id="ARBA00004651"/>
    </source>
</evidence>
<dbReference type="InterPro" id="IPR020846">
    <property type="entry name" value="MFS_dom"/>
</dbReference>
<feature type="transmembrane region" description="Helical" evidence="5">
    <location>
        <begin position="280"/>
        <end position="304"/>
    </location>
</feature>
<evidence type="ECO:0000256" key="4">
    <source>
        <dbReference type="ARBA" id="ARBA00023136"/>
    </source>
</evidence>
<keyword evidence="3 5" id="KW-1133">Transmembrane helix</keyword>
<name>A0A1H1FR02_9ACTN</name>
<feature type="transmembrane region" description="Helical" evidence="5">
    <location>
        <begin position="154"/>
        <end position="174"/>
    </location>
</feature>
<feature type="transmembrane region" description="Helical" evidence="5">
    <location>
        <begin position="25"/>
        <end position="48"/>
    </location>
</feature>
<feature type="transmembrane region" description="Helical" evidence="5">
    <location>
        <begin position="347"/>
        <end position="363"/>
    </location>
</feature>
<dbReference type="GO" id="GO:0005886">
    <property type="term" value="C:plasma membrane"/>
    <property type="evidence" value="ECO:0007669"/>
    <property type="project" value="UniProtKB-SubCell"/>
</dbReference>
<keyword evidence="2 5" id="KW-0812">Transmembrane</keyword>
<feature type="transmembrane region" description="Helical" evidence="5">
    <location>
        <begin position="93"/>
        <end position="116"/>
    </location>
</feature>
<dbReference type="EMBL" id="FNKK01000002">
    <property type="protein sequence ID" value="SDR03344.1"/>
    <property type="molecule type" value="Genomic_DNA"/>
</dbReference>
<dbReference type="GO" id="GO:0022857">
    <property type="term" value="F:transmembrane transporter activity"/>
    <property type="evidence" value="ECO:0007669"/>
    <property type="project" value="InterPro"/>
</dbReference>
<dbReference type="PANTHER" id="PTHR42718">
    <property type="entry name" value="MAJOR FACILITATOR SUPERFAMILY MULTIDRUG TRANSPORTER MFSC"/>
    <property type="match status" value="1"/>
</dbReference>